<dbReference type="PANTHER" id="PTHR43272:SF33">
    <property type="entry name" value="AMP-BINDING DOMAIN-CONTAINING PROTEIN-RELATED"/>
    <property type="match status" value="1"/>
</dbReference>
<dbReference type="RefSeq" id="WP_072316993.1">
    <property type="nucleotide sequence ID" value="NZ_FPJE01000008.1"/>
</dbReference>
<dbReference type="Pfam" id="PF00501">
    <property type="entry name" value="AMP-binding"/>
    <property type="match status" value="1"/>
</dbReference>
<accession>A0A1K1PFX2</accession>
<dbReference type="PANTHER" id="PTHR43272">
    <property type="entry name" value="LONG-CHAIN-FATTY-ACID--COA LIGASE"/>
    <property type="match status" value="1"/>
</dbReference>
<evidence type="ECO:0000256" key="2">
    <source>
        <dbReference type="ARBA" id="ARBA00022840"/>
    </source>
</evidence>
<organism evidence="4 5">
    <name type="scientific">Sinomicrobium oceani</name>
    <dbReference type="NCBI Taxonomy" id="1150368"/>
    <lineage>
        <taxon>Bacteria</taxon>
        <taxon>Pseudomonadati</taxon>
        <taxon>Bacteroidota</taxon>
        <taxon>Flavobacteriia</taxon>
        <taxon>Flavobacteriales</taxon>
        <taxon>Flavobacteriaceae</taxon>
        <taxon>Sinomicrobium</taxon>
    </lineage>
</organism>
<proteinExistence type="predicted"/>
<dbReference type="Gene3D" id="3.40.50.12780">
    <property type="entry name" value="N-terminal domain of ligase-like"/>
    <property type="match status" value="2"/>
</dbReference>
<dbReference type="InterPro" id="IPR020459">
    <property type="entry name" value="AMP-binding"/>
</dbReference>
<feature type="domain" description="AMP-dependent synthetase/ligase" evidence="3">
    <location>
        <begin position="18"/>
        <end position="418"/>
    </location>
</feature>
<keyword evidence="2" id="KW-0067">ATP-binding</keyword>
<dbReference type="GO" id="GO:0016020">
    <property type="term" value="C:membrane"/>
    <property type="evidence" value="ECO:0007669"/>
    <property type="project" value="TreeGrafter"/>
</dbReference>
<dbReference type="OrthoDB" id="9803968at2"/>
<evidence type="ECO:0000256" key="1">
    <source>
        <dbReference type="ARBA" id="ARBA00022741"/>
    </source>
</evidence>
<dbReference type="PROSITE" id="PS00455">
    <property type="entry name" value="AMP_BINDING"/>
    <property type="match status" value="1"/>
</dbReference>
<gene>
    <name evidence="4" type="ORF">SAMN02927921_01756</name>
</gene>
<dbReference type="PRINTS" id="PR00154">
    <property type="entry name" value="AMPBINDING"/>
</dbReference>
<keyword evidence="1" id="KW-0547">Nucleotide-binding</keyword>
<dbReference type="Pfam" id="PF23562">
    <property type="entry name" value="AMP-binding_C_3"/>
    <property type="match status" value="1"/>
</dbReference>
<keyword evidence="5" id="KW-1185">Reference proteome</keyword>
<reference evidence="4 5" key="1">
    <citation type="submission" date="2016-11" db="EMBL/GenBank/DDBJ databases">
        <authorList>
            <person name="Jaros S."/>
            <person name="Januszkiewicz K."/>
            <person name="Wedrychowicz H."/>
        </authorList>
    </citation>
    <scope>NUCLEOTIDE SEQUENCE [LARGE SCALE GENOMIC DNA]</scope>
    <source>
        <strain evidence="4 5">CGMCC 1.12145</strain>
    </source>
</reference>
<dbReference type="GO" id="GO:0005524">
    <property type="term" value="F:ATP binding"/>
    <property type="evidence" value="ECO:0007669"/>
    <property type="project" value="UniProtKB-KW"/>
</dbReference>
<dbReference type="InterPro" id="IPR020845">
    <property type="entry name" value="AMP-binding_CS"/>
</dbReference>
<dbReference type="InterPro" id="IPR000873">
    <property type="entry name" value="AMP-dep_synth/lig_dom"/>
</dbReference>
<evidence type="ECO:0000313" key="5">
    <source>
        <dbReference type="Proteomes" id="UP000182248"/>
    </source>
</evidence>
<dbReference type="Proteomes" id="UP000182248">
    <property type="component" value="Unassembled WGS sequence"/>
</dbReference>
<dbReference type="InterPro" id="IPR042099">
    <property type="entry name" value="ANL_N_sf"/>
</dbReference>
<sequence length="596" mass="67630">MTDVKRIFDIPYYQLEKYNLKDALVTKQDGVWQETSSKTYVDRANAISRGLLRSGIQINDKVAIISSSNRTEWHIMDIGVLQTGAQTVPIYPTISEEDYEYVLNHSESRYCFVSDAEVLAKVNAIKAKVPSLVEIYSFDRLEGVKHWTEILEAGKDQTNQQEVDRRKQAIKADDLATLIYTSGTTGRPKGVMLSHHNIVSNVLGSAERVPLNAGDSRALSFLPICHIFERMVVYLYQYYGISIFFAESIDKMSDNLKEVKPNVMTVVPRLLEKVYDKIYAKGAELTGIKKKLFFWALELGEKFEPYGANGWWYEFQLGMARKLIFSKWQEGLGGQLNVMVSGSAALQPRLSRIFAAADIPVMEGYGLTETSPVIAVNCQKNRGWKIGTVGKMIPGVEVKIAGDGEILCKGPNVMIGYYKDPEKTEATMTDGYFHTGDIGEVDAEGFLKITDRKKEMFKTSGGKYIAPQIIENEMKQSRFIEHIMVIGEGEKLPAALIQPNFDFVREWASRKRLNIGKTNEEITGNPDVIARFKEEIAGYNEKFGHWEQIKKFELTPDEWSIEGGELTPTLKLKRKIIKEKYKALYDKIYRQQDSEK</sequence>
<dbReference type="SUPFAM" id="SSF56801">
    <property type="entry name" value="Acetyl-CoA synthetase-like"/>
    <property type="match status" value="1"/>
</dbReference>
<name>A0A1K1PFX2_9FLAO</name>
<dbReference type="EMBL" id="FPJE01000008">
    <property type="protein sequence ID" value="SFW46503.1"/>
    <property type="molecule type" value="Genomic_DNA"/>
</dbReference>
<dbReference type="STRING" id="1150368.SAMN02927921_01756"/>
<protein>
    <submittedName>
        <fullName evidence="4">Long-chain acyl-CoA synthetase</fullName>
    </submittedName>
</protein>
<evidence type="ECO:0000259" key="3">
    <source>
        <dbReference type="Pfam" id="PF00501"/>
    </source>
</evidence>
<dbReference type="GO" id="GO:0004467">
    <property type="term" value="F:long-chain fatty acid-CoA ligase activity"/>
    <property type="evidence" value="ECO:0007669"/>
    <property type="project" value="TreeGrafter"/>
</dbReference>
<dbReference type="CDD" id="cd05907">
    <property type="entry name" value="VL_LC_FACS_like"/>
    <property type="match status" value="1"/>
</dbReference>
<dbReference type="AlphaFoldDB" id="A0A1K1PFX2"/>
<evidence type="ECO:0000313" key="4">
    <source>
        <dbReference type="EMBL" id="SFW46503.1"/>
    </source>
</evidence>